<sequence length="213" mass="24187">MSSVLPITMSSSDALLEDTMMKIAKSAFDTAGNGGKQLRPDVLKSAFFLMHIKIDNEEGERILRKFDVNNNAGLEMNEFLRCARSAHPPNTISCKFKELTESGSQHEFLDGQQARKLLQRLGHVYSQPLFCSSMKIQSLLQHQQHGMNWSWQCTPFWELLQPASWSSSPLSRRQKLRVQLRRSPLSTNCQTRVSQTPFSWFAYVDGEASTSCP</sequence>
<name>A0A1J3GFI6_NOCCA</name>
<dbReference type="Gene3D" id="1.10.238.10">
    <property type="entry name" value="EF-hand"/>
    <property type="match status" value="1"/>
</dbReference>
<reference evidence="1" key="1">
    <citation type="submission" date="2016-07" db="EMBL/GenBank/DDBJ databases">
        <title>De novo transcriptome assembly of four accessions of the metal hyperaccumulator plant Noccaea caerulescens.</title>
        <authorList>
            <person name="Blande D."/>
            <person name="Halimaa P."/>
            <person name="Tervahauta A.I."/>
            <person name="Aarts M.G."/>
            <person name="Karenlampi S.O."/>
        </authorList>
    </citation>
    <scope>NUCLEOTIDE SEQUENCE</scope>
</reference>
<dbReference type="InterPro" id="IPR011992">
    <property type="entry name" value="EF-hand-dom_pair"/>
</dbReference>
<gene>
    <name evidence="1" type="ORF">LE_TR20749_c1_g1_i1_g.66835</name>
</gene>
<evidence type="ECO:0000313" key="1">
    <source>
        <dbReference type="EMBL" id="JAU53845.1"/>
    </source>
</evidence>
<proteinExistence type="predicted"/>
<dbReference type="SUPFAM" id="SSF47473">
    <property type="entry name" value="EF-hand"/>
    <property type="match status" value="1"/>
</dbReference>
<dbReference type="EMBL" id="GEVL01023496">
    <property type="protein sequence ID" value="JAU53845.1"/>
    <property type="molecule type" value="Transcribed_RNA"/>
</dbReference>
<accession>A0A1J3GFI6</accession>
<dbReference type="AlphaFoldDB" id="A0A1J3GFI6"/>
<evidence type="ECO:0008006" key="2">
    <source>
        <dbReference type="Google" id="ProtNLM"/>
    </source>
</evidence>
<protein>
    <recommendedName>
        <fullName evidence="2">EF-hand domain-containing protein</fullName>
    </recommendedName>
</protein>
<organism evidence="1">
    <name type="scientific">Noccaea caerulescens</name>
    <name type="common">Alpine penny-cress</name>
    <name type="synonym">Thlaspi caerulescens</name>
    <dbReference type="NCBI Taxonomy" id="107243"/>
    <lineage>
        <taxon>Eukaryota</taxon>
        <taxon>Viridiplantae</taxon>
        <taxon>Streptophyta</taxon>
        <taxon>Embryophyta</taxon>
        <taxon>Tracheophyta</taxon>
        <taxon>Spermatophyta</taxon>
        <taxon>Magnoliopsida</taxon>
        <taxon>eudicotyledons</taxon>
        <taxon>Gunneridae</taxon>
        <taxon>Pentapetalae</taxon>
        <taxon>rosids</taxon>
        <taxon>malvids</taxon>
        <taxon>Brassicales</taxon>
        <taxon>Brassicaceae</taxon>
        <taxon>Coluteocarpeae</taxon>
        <taxon>Noccaea</taxon>
    </lineage>
</organism>